<dbReference type="AlphaFoldDB" id="A0A453BGU2"/>
<reference evidence="2" key="1">
    <citation type="journal article" date="2014" name="Science">
        <title>Ancient hybridizations among the ancestral genomes of bread wheat.</title>
        <authorList>
            <consortium name="International Wheat Genome Sequencing Consortium,"/>
            <person name="Marcussen T."/>
            <person name="Sandve S.R."/>
            <person name="Heier L."/>
            <person name="Spannagl M."/>
            <person name="Pfeifer M."/>
            <person name="Jakobsen K.S."/>
            <person name="Wulff B.B."/>
            <person name="Steuernagel B."/>
            <person name="Mayer K.F."/>
            <person name="Olsen O.A."/>
        </authorList>
    </citation>
    <scope>NUCLEOTIDE SEQUENCE [LARGE SCALE GENOMIC DNA]</scope>
    <source>
        <strain evidence="2">cv. AL8/78</strain>
    </source>
</reference>
<name>A0A453BGU2_AEGTS</name>
<accession>A0A453BGU2</accession>
<reference evidence="1" key="5">
    <citation type="journal article" date="2021" name="G3 (Bethesda)">
        <title>Aegilops tauschii genome assembly Aet v5.0 features greater sequence contiguity and improved annotation.</title>
        <authorList>
            <person name="Wang L."/>
            <person name="Zhu T."/>
            <person name="Rodriguez J.C."/>
            <person name="Deal K.R."/>
            <person name="Dubcovsky J."/>
            <person name="McGuire P.E."/>
            <person name="Lux T."/>
            <person name="Spannagl M."/>
            <person name="Mayer K.F.X."/>
            <person name="Baldrich P."/>
            <person name="Meyers B.C."/>
            <person name="Huo N."/>
            <person name="Gu Y.Q."/>
            <person name="Zhou H."/>
            <person name="Devos K.M."/>
            <person name="Bennetzen J.L."/>
            <person name="Unver T."/>
            <person name="Budak H."/>
            <person name="Gulick P.J."/>
            <person name="Galiba G."/>
            <person name="Kalapos B."/>
            <person name="Nelson D.R."/>
            <person name="Li P."/>
            <person name="You F.M."/>
            <person name="Luo M.C."/>
            <person name="Dvorak J."/>
        </authorList>
    </citation>
    <scope>NUCLEOTIDE SEQUENCE [LARGE SCALE GENOMIC DNA]</scope>
    <source>
        <strain evidence="1">cv. AL8/78</strain>
    </source>
</reference>
<reference evidence="1" key="4">
    <citation type="submission" date="2019-03" db="UniProtKB">
        <authorList>
            <consortium name="EnsemblPlants"/>
        </authorList>
    </citation>
    <scope>IDENTIFICATION</scope>
</reference>
<reference evidence="1" key="3">
    <citation type="journal article" date="2017" name="Nature">
        <title>Genome sequence of the progenitor of the wheat D genome Aegilops tauschii.</title>
        <authorList>
            <person name="Luo M.C."/>
            <person name="Gu Y.Q."/>
            <person name="Puiu D."/>
            <person name="Wang H."/>
            <person name="Twardziok S.O."/>
            <person name="Deal K.R."/>
            <person name="Huo N."/>
            <person name="Zhu T."/>
            <person name="Wang L."/>
            <person name="Wang Y."/>
            <person name="McGuire P.E."/>
            <person name="Liu S."/>
            <person name="Long H."/>
            <person name="Ramasamy R.K."/>
            <person name="Rodriguez J.C."/>
            <person name="Van S.L."/>
            <person name="Yuan L."/>
            <person name="Wang Z."/>
            <person name="Xia Z."/>
            <person name="Xiao L."/>
            <person name="Anderson O.D."/>
            <person name="Ouyang S."/>
            <person name="Liang Y."/>
            <person name="Zimin A.V."/>
            <person name="Pertea G."/>
            <person name="Qi P."/>
            <person name="Bennetzen J.L."/>
            <person name="Dai X."/>
            <person name="Dawson M.W."/>
            <person name="Muller H.G."/>
            <person name="Kugler K."/>
            <person name="Rivarola-Duarte L."/>
            <person name="Spannagl M."/>
            <person name="Mayer K.F.X."/>
            <person name="Lu F.H."/>
            <person name="Bevan M.W."/>
            <person name="Leroy P."/>
            <person name="Li P."/>
            <person name="You F.M."/>
            <person name="Sun Q."/>
            <person name="Liu Z."/>
            <person name="Lyons E."/>
            <person name="Wicker T."/>
            <person name="Salzberg S.L."/>
            <person name="Devos K.M."/>
            <person name="Dvorak J."/>
        </authorList>
    </citation>
    <scope>NUCLEOTIDE SEQUENCE [LARGE SCALE GENOMIC DNA]</scope>
    <source>
        <strain evidence="1">cv. AL8/78</strain>
    </source>
</reference>
<reference evidence="2" key="2">
    <citation type="journal article" date="2017" name="Nat. Plants">
        <title>The Aegilops tauschii genome reveals multiple impacts of transposons.</title>
        <authorList>
            <person name="Zhao G."/>
            <person name="Zou C."/>
            <person name="Li K."/>
            <person name="Wang K."/>
            <person name="Li T."/>
            <person name="Gao L."/>
            <person name="Zhang X."/>
            <person name="Wang H."/>
            <person name="Yang Z."/>
            <person name="Liu X."/>
            <person name="Jiang W."/>
            <person name="Mao L."/>
            <person name="Kong X."/>
            <person name="Jiao Y."/>
            <person name="Jia J."/>
        </authorList>
    </citation>
    <scope>NUCLEOTIDE SEQUENCE [LARGE SCALE GENOMIC DNA]</scope>
    <source>
        <strain evidence="2">cv. AL8/78</strain>
    </source>
</reference>
<keyword evidence="2" id="KW-1185">Reference proteome</keyword>
<proteinExistence type="predicted"/>
<evidence type="ECO:0000313" key="2">
    <source>
        <dbReference type="Proteomes" id="UP000015105"/>
    </source>
</evidence>
<dbReference type="Proteomes" id="UP000015105">
    <property type="component" value="Chromosome 2D"/>
</dbReference>
<dbReference type="Gramene" id="AET2Gv20500200.1">
    <property type="protein sequence ID" value="AET2Gv20500200.1"/>
    <property type="gene ID" value="AET2Gv20500200"/>
</dbReference>
<organism evidence="1 2">
    <name type="scientific">Aegilops tauschii subsp. strangulata</name>
    <name type="common">Goatgrass</name>
    <dbReference type="NCBI Taxonomy" id="200361"/>
    <lineage>
        <taxon>Eukaryota</taxon>
        <taxon>Viridiplantae</taxon>
        <taxon>Streptophyta</taxon>
        <taxon>Embryophyta</taxon>
        <taxon>Tracheophyta</taxon>
        <taxon>Spermatophyta</taxon>
        <taxon>Magnoliopsida</taxon>
        <taxon>Liliopsida</taxon>
        <taxon>Poales</taxon>
        <taxon>Poaceae</taxon>
        <taxon>BOP clade</taxon>
        <taxon>Pooideae</taxon>
        <taxon>Triticodae</taxon>
        <taxon>Triticeae</taxon>
        <taxon>Triticinae</taxon>
        <taxon>Aegilops</taxon>
    </lineage>
</organism>
<dbReference type="EnsemblPlants" id="AET2Gv20500200.1">
    <property type="protein sequence ID" value="AET2Gv20500200.1"/>
    <property type="gene ID" value="AET2Gv20500200"/>
</dbReference>
<protein>
    <submittedName>
        <fullName evidence="1">Uncharacterized protein</fullName>
    </submittedName>
</protein>
<sequence length="38" mass="3770">VHIPCGGSTTLSPAAPAVVQSLASALILLTKVGFDPTH</sequence>
<evidence type="ECO:0000313" key="1">
    <source>
        <dbReference type="EnsemblPlants" id="AET2Gv20500200.1"/>
    </source>
</evidence>